<comment type="pathway">
    <text evidence="4">Amino-acid degradation; L-kynurenine degradation; L-alanine and anthranilate from L-kynurenine: step 1/1.</text>
</comment>
<dbReference type="GO" id="GO:0030170">
    <property type="term" value="F:pyridoxal phosphate binding"/>
    <property type="evidence" value="ECO:0007669"/>
    <property type="project" value="UniProtKB-UniRule"/>
</dbReference>
<comment type="similarity">
    <text evidence="4">Belongs to the kynureninase family.</text>
</comment>
<keyword evidence="4" id="KW-0963">Cytoplasm</keyword>
<comment type="catalytic activity">
    <reaction evidence="4">
        <text>3-hydroxy-L-kynurenine + H2O = 3-hydroxyanthranilate + L-alanine + H(+)</text>
        <dbReference type="Rhea" id="RHEA:25143"/>
        <dbReference type="ChEBI" id="CHEBI:15377"/>
        <dbReference type="ChEBI" id="CHEBI:15378"/>
        <dbReference type="ChEBI" id="CHEBI:36559"/>
        <dbReference type="ChEBI" id="CHEBI:57972"/>
        <dbReference type="ChEBI" id="CHEBI:58125"/>
    </reaction>
</comment>
<accession>A0A7R8CNV3</accession>
<dbReference type="UniPathway" id="UPA00334">
    <property type="reaction ID" value="UER00455"/>
</dbReference>
<dbReference type="GO" id="GO:0019441">
    <property type="term" value="P:L-tryptophan catabolic process to kynurenine"/>
    <property type="evidence" value="ECO:0007669"/>
    <property type="project" value="TreeGrafter"/>
</dbReference>
<organism evidence="6 7">
    <name type="scientific">Lepeophtheirus salmonis</name>
    <name type="common">Salmon louse</name>
    <name type="synonym">Caligus salmonis</name>
    <dbReference type="NCBI Taxonomy" id="72036"/>
    <lineage>
        <taxon>Eukaryota</taxon>
        <taxon>Metazoa</taxon>
        <taxon>Ecdysozoa</taxon>
        <taxon>Arthropoda</taxon>
        <taxon>Crustacea</taxon>
        <taxon>Multicrustacea</taxon>
        <taxon>Hexanauplia</taxon>
        <taxon>Copepoda</taxon>
        <taxon>Siphonostomatoida</taxon>
        <taxon>Caligidae</taxon>
        <taxon>Lepeophtheirus</taxon>
    </lineage>
</organism>
<dbReference type="FunFam" id="3.40.640.10:FF:000031">
    <property type="entry name" value="Kynureninase"/>
    <property type="match status" value="1"/>
</dbReference>
<evidence type="ECO:0000256" key="5">
    <source>
        <dbReference type="SAM" id="MobiDB-lite"/>
    </source>
</evidence>
<dbReference type="GO" id="GO:0043420">
    <property type="term" value="P:anthranilate metabolic process"/>
    <property type="evidence" value="ECO:0007669"/>
    <property type="project" value="UniProtKB-UniRule"/>
</dbReference>
<dbReference type="InterPro" id="IPR002698">
    <property type="entry name" value="FTHF_cligase"/>
</dbReference>
<dbReference type="SUPFAM" id="SSF53383">
    <property type="entry name" value="PLP-dependent transferases"/>
    <property type="match status" value="1"/>
</dbReference>
<comment type="subunit">
    <text evidence="4">Homodimer.</text>
</comment>
<dbReference type="UniPathway" id="UPA00253">
    <property type="reaction ID" value="UER00329"/>
</dbReference>
<dbReference type="InterPro" id="IPR015422">
    <property type="entry name" value="PyrdxlP-dep_Trfase_small"/>
</dbReference>
<feature type="compositionally biased region" description="Basic residues" evidence="5">
    <location>
        <begin position="152"/>
        <end position="165"/>
    </location>
</feature>
<dbReference type="GO" id="GO:0030429">
    <property type="term" value="F:kynureninase activity"/>
    <property type="evidence" value="ECO:0007669"/>
    <property type="project" value="UniProtKB-UniRule"/>
</dbReference>
<evidence type="ECO:0000256" key="2">
    <source>
        <dbReference type="ARBA" id="ARBA00022801"/>
    </source>
</evidence>
<dbReference type="Pfam" id="PF22580">
    <property type="entry name" value="KYNU_C"/>
    <property type="match status" value="1"/>
</dbReference>
<dbReference type="PANTHER" id="PTHR14084">
    <property type="entry name" value="KYNURENINASE"/>
    <property type="match status" value="1"/>
</dbReference>
<dbReference type="Proteomes" id="UP000675881">
    <property type="component" value="Chromosome 2"/>
</dbReference>
<feature type="binding site" evidence="4">
    <location>
        <position position="757"/>
    </location>
    <ligand>
        <name>pyridoxal 5'-phosphate</name>
        <dbReference type="ChEBI" id="CHEBI:597326"/>
    </ligand>
</feature>
<comment type="pathway">
    <text evidence="4">Cofactor biosynthesis; NAD(+) biosynthesis; quinolinate from L-kynurenine: step 2/3.</text>
</comment>
<dbReference type="HAMAP" id="MF_01970">
    <property type="entry name" value="Kynureninase"/>
    <property type="match status" value="1"/>
</dbReference>
<feature type="binding site" evidence="4">
    <location>
        <position position="701"/>
    </location>
    <ligand>
        <name>pyridoxal 5'-phosphate</name>
        <dbReference type="ChEBI" id="CHEBI:597326"/>
    </ligand>
</feature>
<dbReference type="InterPro" id="IPR037171">
    <property type="entry name" value="NagB/RpiA_transferase-like"/>
</dbReference>
<keyword evidence="7" id="KW-1185">Reference proteome</keyword>
<feature type="modified residue" description="N6-(pyridoxal phosphate)lysine" evidence="4">
    <location>
        <position position="702"/>
    </location>
</feature>
<feature type="region of interest" description="Disordered" evidence="5">
    <location>
        <begin position="137"/>
        <end position="178"/>
    </location>
</feature>
<dbReference type="AlphaFoldDB" id="A0A7R8CNV3"/>
<comment type="function">
    <text evidence="4">Catalyzes the cleavage of L-kynurenine (L-Kyn) and L-3-hydroxykynurenine (L-3OHKyn) into anthranilic acid (AA) and 3-hydroxyanthranilic acid (3-OHAA), respectively.</text>
</comment>
<keyword evidence="3 4" id="KW-0663">Pyridoxal phosphate</keyword>
<feature type="binding site" evidence="4">
    <location>
        <position position="679"/>
    </location>
    <ligand>
        <name>pyridoxal 5'-phosphate</name>
        <dbReference type="ChEBI" id="CHEBI:597326"/>
    </ligand>
</feature>
<comment type="subcellular location">
    <subcellularLocation>
        <location evidence="4">Cytoplasm</location>
    </subcellularLocation>
</comment>
<dbReference type="InterPro" id="IPR010111">
    <property type="entry name" value="Kynureninase"/>
</dbReference>
<reference evidence="6" key="1">
    <citation type="submission" date="2021-02" db="EMBL/GenBank/DDBJ databases">
        <authorList>
            <person name="Bekaert M."/>
        </authorList>
    </citation>
    <scope>NUCLEOTIDE SEQUENCE</scope>
    <source>
        <strain evidence="6">IoA-00</strain>
    </source>
</reference>
<dbReference type="EMBL" id="HG994581">
    <property type="protein sequence ID" value="CAF2877921.1"/>
    <property type="molecule type" value="Genomic_DNA"/>
</dbReference>
<dbReference type="GO" id="GO:0034354">
    <property type="term" value="P:'de novo' NAD+ biosynthetic process from L-tryptophan"/>
    <property type="evidence" value="ECO:0007669"/>
    <property type="project" value="UniProtKB-UniRule"/>
</dbReference>
<sequence length="879" mass="99563">MTGGRNAFSFSFNHLDVECKTGSGAVPADIFSCVCYREDIYSMKPPSTSKTASIQGGNRSTPLNLHRPEIGECAADSNNQVVLGVVGDHVGSRLLNVLLFWTMTHSGHSNIFSNKLSQINSNFENLVNAYGTIAIEEKKTKEPKSPSSRSESRKRSRSKFRRPPKKTSEENVTSSGKSTDSIIELHESDLIKSIKNWTREWIWHSLENEDSSLYKFPRPIFGKIPHFLNTLDAARLLIGLREFQNANIVRVGSSMCLMPFRELVLREKESLYCNVRDYVEKDFLYCVESENLKSNKDFGIASTKKGMIIYGKPLRISSKNRITKIDMFVVGSVAVCRNGVRLGHGKGFSDLEWGMLYDVGVVDKKTIVVTLVADNQVVGDDILPSWVRNEHDLPVDIIVTPTTVFYVEQINLDFLSSIKVLLDLIKRFSLDISISLSTIKRDISTFEYNGSSRKIREIGKRKQSGLYEFHIPKMKDLSNETNQSLHTENDLAVYMCGNSLGLQPKTTNQFVQKVLKDWKDYGVLCHEKGSFPAAKCDQSPKDFLVDIVGAKYPREISVLNGLTVNIHLLLTAFYRPDPKGRYKILMEDHAFRSDRYAVTSHMDQKGINIRDALIEIQPKNDEPWIRTQAILDVIEENKDSIAIILLSGVQYYTGQKFDMEKITKFAKSRGCLVGWDLAHAVGNVELKLHEWDVDFAAWCSYKYLNAGAGNIAGIFVHDRFCLKMPQYLHGWFGTLDKFDMFKKYIPIAGTDCMRLSNPPPLLIAAQYAGLQITAEAGMGRITKKQELLTGYLDYLIRKKMNSSICHTITPPNPEDRGSQLSIAFTKNMKEIHSKLHLYGLVCDYRHPCVIRIAPCPLYNSFLDVWKTISIITEVLEYNY</sequence>
<dbReference type="GO" id="GO:0097053">
    <property type="term" value="P:L-kynurenine catabolic process"/>
    <property type="evidence" value="ECO:0007669"/>
    <property type="project" value="UniProtKB-UniRule"/>
</dbReference>
<name>A0A7R8CNV3_LEPSM</name>
<proteinExistence type="inferred from homology"/>
<keyword evidence="2 4" id="KW-0378">Hydrolase</keyword>
<feature type="binding site" evidence="4">
    <location>
        <position position="676"/>
    </location>
    <ligand>
        <name>pyridoxal 5'-phosphate</name>
        <dbReference type="ChEBI" id="CHEBI:597326"/>
    </ligand>
</feature>
<comment type="cofactor">
    <cofactor evidence="4">
        <name>pyridoxal 5'-phosphate</name>
        <dbReference type="ChEBI" id="CHEBI:597326"/>
    </cofactor>
</comment>
<dbReference type="InterPro" id="IPR015424">
    <property type="entry name" value="PyrdxlP-dep_Trfase"/>
</dbReference>
<evidence type="ECO:0000256" key="1">
    <source>
        <dbReference type="ARBA" id="ARBA00022642"/>
    </source>
</evidence>
<evidence type="ECO:0000256" key="4">
    <source>
        <dbReference type="HAMAP-Rule" id="MF_03017"/>
    </source>
</evidence>
<dbReference type="InterPro" id="IPR024185">
    <property type="entry name" value="FTHF_cligase-like_sf"/>
</dbReference>
<dbReference type="SUPFAM" id="SSF100950">
    <property type="entry name" value="NagB/RpiA/CoA transferase-like"/>
    <property type="match status" value="1"/>
</dbReference>
<dbReference type="Gene3D" id="3.90.1150.10">
    <property type="entry name" value="Aspartate Aminotransferase, domain 1"/>
    <property type="match status" value="1"/>
</dbReference>
<feature type="binding site" evidence="4">
    <location>
        <position position="647"/>
    </location>
    <ligand>
        <name>pyridoxal 5'-phosphate</name>
        <dbReference type="ChEBI" id="CHEBI:597326"/>
    </ligand>
</feature>
<gene>
    <name evidence="6" type="ORF">LSAA_6657</name>
</gene>
<dbReference type="EC" id="3.7.1.3" evidence="4"/>
<comment type="caution">
    <text evidence="4">Lacks conserved residue(s) required for the propagation of feature annotation.</text>
</comment>
<evidence type="ECO:0000313" key="7">
    <source>
        <dbReference type="Proteomes" id="UP000675881"/>
    </source>
</evidence>
<feature type="binding site" evidence="4">
    <location>
        <position position="731"/>
    </location>
    <ligand>
        <name>pyridoxal 5'-phosphate</name>
        <dbReference type="ChEBI" id="CHEBI:597326"/>
    </ligand>
</feature>
<dbReference type="GO" id="GO:0005737">
    <property type="term" value="C:cytoplasm"/>
    <property type="evidence" value="ECO:0007669"/>
    <property type="project" value="UniProtKB-SubCell"/>
</dbReference>
<evidence type="ECO:0000313" key="6">
    <source>
        <dbReference type="EMBL" id="CAF2877921.1"/>
    </source>
</evidence>
<comment type="catalytic activity">
    <reaction evidence="4">
        <text>L-kynurenine + H2O = anthranilate + L-alanine + H(+)</text>
        <dbReference type="Rhea" id="RHEA:16813"/>
        <dbReference type="ChEBI" id="CHEBI:15377"/>
        <dbReference type="ChEBI" id="CHEBI:15378"/>
        <dbReference type="ChEBI" id="CHEBI:16567"/>
        <dbReference type="ChEBI" id="CHEBI:57959"/>
        <dbReference type="ChEBI" id="CHEBI:57972"/>
        <dbReference type="EC" id="3.7.1.3"/>
    </reaction>
</comment>
<feature type="binding site" evidence="4">
    <location>
        <position position="563"/>
    </location>
    <ligand>
        <name>pyridoxal 5'-phosphate</name>
        <dbReference type="ChEBI" id="CHEBI:597326"/>
    </ligand>
</feature>
<dbReference type="InterPro" id="IPR015421">
    <property type="entry name" value="PyrdxlP-dep_Trfase_major"/>
</dbReference>
<dbReference type="GO" id="GO:0019805">
    <property type="term" value="P:quinolinate biosynthetic process"/>
    <property type="evidence" value="ECO:0007669"/>
    <property type="project" value="UniProtKB-UniRule"/>
</dbReference>
<keyword evidence="1 4" id="KW-0662">Pyridine nucleotide biosynthesis</keyword>
<dbReference type="Pfam" id="PF01812">
    <property type="entry name" value="5-FTHF_cyc-lig"/>
    <property type="match status" value="1"/>
</dbReference>
<dbReference type="OrthoDB" id="433414at2759"/>
<evidence type="ECO:0000256" key="3">
    <source>
        <dbReference type="ARBA" id="ARBA00022898"/>
    </source>
</evidence>
<feature type="binding site" evidence="4">
    <location>
        <position position="562"/>
    </location>
    <ligand>
        <name>pyridoxal 5'-phosphate</name>
        <dbReference type="ChEBI" id="CHEBI:597326"/>
    </ligand>
</feature>
<dbReference type="NCBIfam" id="TIGR01814">
    <property type="entry name" value="kynureninase"/>
    <property type="match status" value="1"/>
</dbReference>
<protein>
    <recommendedName>
        <fullName evidence="4">Kynureninase</fullName>
        <ecNumber evidence="4">3.7.1.3</ecNumber>
    </recommendedName>
    <alternativeName>
        <fullName evidence="4">L-kynurenine hydrolase</fullName>
    </alternativeName>
</protein>
<dbReference type="PANTHER" id="PTHR14084:SF0">
    <property type="entry name" value="KYNURENINASE"/>
    <property type="match status" value="1"/>
</dbReference>
<dbReference type="Gene3D" id="3.40.640.10">
    <property type="entry name" value="Type I PLP-dependent aspartate aminotransferase-like (Major domain)"/>
    <property type="match status" value="1"/>
</dbReference>
<dbReference type="Gene3D" id="3.40.50.10420">
    <property type="entry name" value="NagB/RpiA/CoA transferase-like"/>
    <property type="match status" value="1"/>
</dbReference>